<keyword evidence="1" id="KW-0812">Transmembrane</keyword>
<gene>
    <name evidence="2" type="ORF">SAMN04488090_4695</name>
</gene>
<name>A0A1G9XNN2_9BACT</name>
<evidence type="ECO:0000256" key="1">
    <source>
        <dbReference type="SAM" id="Phobius"/>
    </source>
</evidence>
<proteinExistence type="predicted"/>
<evidence type="ECO:0000313" key="2">
    <source>
        <dbReference type="EMBL" id="SDM98397.1"/>
    </source>
</evidence>
<dbReference type="STRING" id="563176.SAMN04488090_4695"/>
<evidence type="ECO:0008006" key="4">
    <source>
        <dbReference type="Google" id="ProtNLM"/>
    </source>
</evidence>
<dbReference type="EMBL" id="FNGS01000011">
    <property type="protein sequence ID" value="SDM98397.1"/>
    <property type="molecule type" value="Genomic_DNA"/>
</dbReference>
<sequence>METQEPGVPKWKAWIKRLGWAGFFFFLIKGLIWLAVGYFGFKIFE</sequence>
<dbReference type="AlphaFoldDB" id="A0A1G9XNN2"/>
<dbReference type="RefSeq" id="WP_176785652.1">
    <property type="nucleotide sequence ID" value="NZ_FNGS01000011.1"/>
</dbReference>
<keyword evidence="3" id="KW-1185">Reference proteome</keyword>
<reference evidence="2 3" key="1">
    <citation type="submission" date="2016-10" db="EMBL/GenBank/DDBJ databases">
        <authorList>
            <person name="de Groot N.N."/>
        </authorList>
    </citation>
    <scope>NUCLEOTIDE SEQUENCE [LARGE SCALE GENOMIC DNA]</scope>
    <source>
        <strain evidence="2 3">DSM 21668</strain>
    </source>
</reference>
<organism evidence="2 3">
    <name type="scientific">Siphonobacter aquaeclarae</name>
    <dbReference type="NCBI Taxonomy" id="563176"/>
    <lineage>
        <taxon>Bacteria</taxon>
        <taxon>Pseudomonadati</taxon>
        <taxon>Bacteroidota</taxon>
        <taxon>Cytophagia</taxon>
        <taxon>Cytophagales</taxon>
        <taxon>Cytophagaceae</taxon>
        <taxon>Siphonobacter</taxon>
    </lineage>
</organism>
<keyword evidence="1" id="KW-1133">Transmembrane helix</keyword>
<feature type="transmembrane region" description="Helical" evidence="1">
    <location>
        <begin position="20"/>
        <end position="41"/>
    </location>
</feature>
<keyword evidence="1" id="KW-0472">Membrane</keyword>
<protein>
    <recommendedName>
        <fullName evidence="4">Alanyl-tRNA synthetase</fullName>
    </recommendedName>
</protein>
<accession>A0A1G9XNN2</accession>
<evidence type="ECO:0000313" key="3">
    <source>
        <dbReference type="Proteomes" id="UP000198901"/>
    </source>
</evidence>
<dbReference type="Proteomes" id="UP000198901">
    <property type="component" value="Unassembled WGS sequence"/>
</dbReference>